<dbReference type="Proteomes" id="UP001432027">
    <property type="component" value="Unassembled WGS sequence"/>
</dbReference>
<feature type="non-terminal residue" evidence="1">
    <location>
        <position position="1"/>
    </location>
</feature>
<evidence type="ECO:0008006" key="3">
    <source>
        <dbReference type="Google" id="ProtNLM"/>
    </source>
</evidence>
<dbReference type="EMBL" id="BTSX01000001">
    <property type="protein sequence ID" value="GMS79368.1"/>
    <property type="molecule type" value="Genomic_DNA"/>
</dbReference>
<accession>A0AAV5S997</accession>
<proteinExistence type="predicted"/>
<comment type="caution">
    <text evidence="1">The sequence shown here is derived from an EMBL/GenBank/DDBJ whole genome shotgun (WGS) entry which is preliminary data.</text>
</comment>
<gene>
    <name evidence="1" type="ORF">PENTCL1PPCAC_1543</name>
</gene>
<sequence length="270" mass="28981">GVCFVSTKSSTRRSVLDVQPTTTQVGCTLICLNNTNCQACVFNATVNRCVLLSAPDTTATDRCPVPYTYLVRTTSNCPVLPAFNVDLDYSPGACSTSSDVASTPVVAASPVCGNFTTGNRKIVFDAILHDGTHVILESYSASYVQWDAELGSWYFSLKSTTYYFKSGTCVRPPATQSGSCVCTPFDVETPLSGYSNPTPVAIDTFPVCPGMVQQHYYRVRGTGGVTKEILNANGRSVYCAMGIWMLLIDTPTFYNQYAILAATCVTANSG</sequence>
<reference evidence="1" key="1">
    <citation type="submission" date="2023-10" db="EMBL/GenBank/DDBJ databases">
        <title>Genome assembly of Pristionchus species.</title>
        <authorList>
            <person name="Yoshida K."/>
            <person name="Sommer R.J."/>
        </authorList>
    </citation>
    <scope>NUCLEOTIDE SEQUENCE</scope>
    <source>
        <strain evidence="1">RS0144</strain>
    </source>
</reference>
<evidence type="ECO:0000313" key="2">
    <source>
        <dbReference type="Proteomes" id="UP001432027"/>
    </source>
</evidence>
<name>A0AAV5S997_9BILA</name>
<dbReference type="AlphaFoldDB" id="A0AAV5S997"/>
<keyword evidence="2" id="KW-1185">Reference proteome</keyword>
<organism evidence="1 2">
    <name type="scientific">Pristionchus entomophagus</name>
    <dbReference type="NCBI Taxonomy" id="358040"/>
    <lineage>
        <taxon>Eukaryota</taxon>
        <taxon>Metazoa</taxon>
        <taxon>Ecdysozoa</taxon>
        <taxon>Nematoda</taxon>
        <taxon>Chromadorea</taxon>
        <taxon>Rhabditida</taxon>
        <taxon>Rhabditina</taxon>
        <taxon>Diplogasteromorpha</taxon>
        <taxon>Diplogasteroidea</taxon>
        <taxon>Neodiplogasteridae</taxon>
        <taxon>Pristionchus</taxon>
    </lineage>
</organism>
<evidence type="ECO:0000313" key="1">
    <source>
        <dbReference type="EMBL" id="GMS79368.1"/>
    </source>
</evidence>
<protein>
    <recommendedName>
        <fullName evidence="3">Apple domain-containing protein</fullName>
    </recommendedName>
</protein>